<name>A0A9P1K048_9PROT</name>
<evidence type="ECO:0000313" key="2">
    <source>
        <dbReference type="EMBL" id="CCD03073.1"/>
    </source>
</evidence>
<feature type="region of interest" description="Disordered" evidence="1">
    <location>
        <begin position="1"/>
        <end position="23"/>
    </location>
</feature>
<gene>
    <name evidence="2" type="ORF">AZOBR_p350089</name>
</gene>
<keyword evidence="3" id="KW-1185">Reference proteome</keyword>
<proteinExistence type="predicted"/>
<dbReference type="EMBL" id="HE577330">
    <property type="protein sequence ID" value="CCD03073.1"/>
    <property type="molecule type" value="Genomic_DNA"/>
</dbReference>
<sequence length="23" mass="2304">MREAGAAYETGAGEKLHAEGLAA</sequence>
<accession>A0A9P1K048</accession>
<evidence type="ECO:0000313" key="3">
    <source>
        <dbReference type="Proteomes" id="UP000007319"/>
    </source>
</evidence>
<geneLocation type="plasmid" evidence="2 3">
    <name>AZOBR_p3</name>
</geneLocation>
<dbReference type="Proteomes" id="UP000007319">
    <property type="component" value="Plasmid AZOBR_p3"/>
</dbReference>
<feature type="compositionally biased region" description="Basic and acidic residues" evidence="1">
    <location>
        <begin position="12"/>
        <end position="23"/>
    </location>
</feature>
<dbReference type="AlphaFoldDB" id="A0A9P1K048"/>
<reference evidence="2 3" key="1">
    <citation type="journal article" date="2011" name="PLoS Genet.">
        <title>Azospirillum genomes reveal transition of bacteria from aquatic to terrestrial environments.</title>
        <authorList>
            <person name="Wisniewski-Dye F."/>
            <person name="Borziak K."/>
            <person name="Khalsa-Moyers G."/>
            <person name="Alexandre G."/>
            <person name="Sukharnikov L.O."/>
            <person name="Wuichet K."/>
            <person name="Hurst G.B."/>
            <person name="McDonald W.H."/>
            <person name="Robertson J.S."/>
            <person name="Barbe V."/>
            <person name="Calteau A."/>
            <person name="Rouy Z."/>
            <person name="Mangenot S."/>
            <person name="Prigent-Combaret C."/>
            <person name="Normand P."/>
            <person name="Boyer M."/>
            <person name="Siguier P."/>
            <person name="Dessaux Y."/>
            <person name="Elmerich C."/>
            <person name="Condemine G."/>
            <person name="Krishnen G."/>
            <person name="Kennedy I."/>
            <person name="Paterson A.H."/>
            <person name="Gonzalez V."/>
            <person name="Mavingui P."/>
            <person name="Zhulin I.B."/>
        </authorList>
    </citation>
    <scope>NUCLEOTIDE SEQUENCE [LARGE SCALE GENOMIC DNA]</scope>
    <source>
        <strain evidence="2 3">Sp245</strain>
    </source>
</reference>
<feature type="compositionally biased region" description="Low complexity" evidence="1">
    <location>
        <begin position="1"/>
        <end position="11"/>
    </location>
</feature>
<keyword evidence="2" id="KW-0614">Plasmid</keyword>
<dbReference type="KEGG" id="abs:AZOBR_p350089"/>
<evidence type="ECO:0000256" key="1">
    <source>
        <dbReference type="SAM" id="MobiDB-lite"/>
    </source>
</evidence>
<protein>
    <submittedName>
        <fullName evidence="2">Uncharacterized protein</fullName>
    </submittedName>
</protein>
<organism evidence="2 3">
    <name type="scientific">Azospirillum baldaniorum</name>
    <dbReference type="NCBI Taxonomy" id="1064539"/>
    <lineage>
        <taxon>Bacteria</taxon>
        <taxon>Pseudomonadati</taxon>
        <taxon>Pseudomonadota</taxon>
        <taxon>Alphaproteobacteria</taxon>
        <taxon>Rhodospirillales</taxon>
        <taxon>Azospirillaceae</taxon>
        <taxon>Azospirillum</taxon>
    </lineage>
</organism>